<keyword evidence="2" id="KW-1133">Transmembrane helix</keyword>
<keyword evidence="5" id="KW-1185">Reference proteome</keyword>
<dbReference type="KEGG" id="saci:Sinac_5694"/>
<dbReference type="Proteomes" id="UP000010798">
    <property type="component" value="Chromosome"/>
</dbReference>
<keyword evidence="2" id="KW-0812">Transmembrane</keyword>
<proteinExistence type="predicted"/>
<sequence length="692" mass="77958">MSRRPKQKPEARTTEPALPPSPSPPAGETFWTRRRVLLAVVLLLVVHLTLAVRSLVEENPTIDEVVHLPAGITYWQTGRFGLYHHNPPLIKLVAALPVLAMKGVEVPYDNMSWQKEPQDKAFFAHEFQQDNAQQYFELFARARLLMPLFSVLGGLVIFFWSKQLYGPGGGLLSLALWSLCPNILAHCRLVTSDVGSASLGVLATYVFWRLLKQPTWLRAALAGLCLGLAQLSKFSMILLYGLWPLLGFLHLFLGAEQGHRARRIGRGLGQGLLILALSIAVINVGYGFEGVGNPLGKFEFVSQSLTSPVPPGMWRPSSDDRMLNVVYHYRVNRFRKTWLENLPVPFPKHYVLGFDDQKFEAEGIPQKFLDPDSGSDELHGYPVYLNGEVRQKSWWYYYLLTLVYKVPEGTWALFLASLVVLVASPRSRATWFDEVTVLALPALVILVMSVFTNINLGLRYVLPSFPFVFISIGKIVPWATGLRDLVRRRMAETFLGVSLAATVAATLLIAPHYLAYFNWVSGGASNGSAHLIDSNIDWGQDLVGLRRWLQTHAPDEPVGLAYFGQINPNIFLFRSEGGFPWFLPPPRPGTIDNRELSPRYRKGLEGLQFKPGLYAVSATLLRGLPWRVYDDELPRWMPRSVWAEGFSYFQELKPIDQIGHSILLYRVTPDQAERLSRHWLPSAGKEFAGSRR</sequence>
<dbReference type="Pfam" id="PF13231">
    <property type="entry name" value="PMT_2"/>
    <property type="match status" value="1"/>
</dbReference>
<feature type="transmembrane region" description="Helical" evidence="2">
    <location>
        <begin position="460"/>
        <end position="482"/>
    </location>
</feature>
<gene>
    <name evidence="4" type="ordered locus">Sinac_5694</name>
</gene>
<dbReference type="OrthoDB" id="224989at2"/>
<feature type="transmembrane region" description="Helical" evidence="2">
    <location>
        <begin position="494"/>
        <end position="516"/>
    </location>
</feature>
<evidence type="ECO:0000256" key="2">
    <source>
        <dbReference type="SAM" id="Phobius"/>
    </source>
</evidence>
<dbReference type="AlphaFoldDB" id="L0DLX9"/>
<organism evidence="4 5">
    <name type="scientific">Singulisphaera acidiphila (strain ATCC BAA-1392 / DSM 18658 / VKM B-2454 / MOB10)</name>
    <dbReference type="NCBI Taxonomy" id="886293"/>
    <lineage>
        <taxon>Bacteria</taxon>
        <taxon>Pseudomonadati</taxon>
        <taxon>Planctomycetota</taxon>
        <taxon>Planctomycetia</taxon>
        <taxon>Isosphaerales</taxon>
        <taxon>Isosphaeraceae</taxon>
        <taxon>Singulisphaera</taxon>
    </lineage>
</organism>
<feature type="transmembrane region" description="Helical" evidence="2">
    <location>
        <begin position="237"/>
        <end position="255"/>
    </location>
</feature>
<accession>L0DLX9</accession>
<feature type="region of interest" description="Disordered" evidence="1">
    <location>
        <begin position="1"/>
        <end position="25"/>
    </location>
</feature>
<evidence type="ECO:0000256" key="1">
    <source>
        <dbReference type="SAM" id="MobiDB-lite"/>
    </source>
</evidence>
<dbReference type="EMBL" id="CP003364">
    <property type="protein sequence ID" value="AGA29825.1"/>
    <property type="molecule type" value="Genomic_DNA"/>
</dbReference>
<feature type="transmembrane region" description="Helical" evidence="2">
    <location>
        <begin position="435"/>
        <end position="454"/>
    </location>
</feature>
<reference evidence="4 5" key="1">
    <citation type="submission" date="2012-02" db="EMBL/GenBank/DDBJ databases">
        <title>Complete sequence of chromosome of Singulisphaera acidiphila DSM 18658.</title>
        <authorList>
            <consortium name="US DOE Joint Genome Institute (JGI-PGF)"/>
            <person name="Lucas S."/>
            <person name="Copeland A."/>
            <person name="Lapidus A."/>
            <person name="Glavina del Rio T."/>
            <person name="Dalin E."/>
            <person name="Tice H."/>
            <person name="Bruce D."/>
            <person name="Goodwin L."/>
            <person name="Pitluck S."/>
            <person name="Peters L."/>
            <person name="Ovchinnikova G."/>
            <person name="Chertkov O."/>
            <person name="Kyrpides N."/>
            <person name="Mavromatis K."/>
            <person name="Ivanova N."/>
            <person name="Brettin T."/>
            <person name="Detter J.C."/>
            <person name="Han C."/>
            <person name="Larimer F."/>
            <person name="Land M."/>
            <person name="Hauser L."/>
            <person name="Markowitz V."/>
            <person name="Cheng J.-F."/>
            <person name="Hugenholtz P."/>
            <person name="Woyke T."/>
            <person name="Wu D."/>
            <person name="Tindall B."/>
            <person name="Pomrenke H."/>
            <person name="Brambilla E."/>
            <person name="Klenk H.-P."/>
            <person name="Eisen J.A."/>
        </authorList>
    </citation>
    <scope>NUCLEOTIDE SEQUENCE [LARGE SCALE GENOMIC DNA]</scope>
    <source>
        <strain evidence="5">ATCC BAA-1392 / DSM 18658 / VKM B-2454 / MOB10</strain>
    </source>
</reference>
<feature type="transmembrane region" description="Helical" evidence="2">
    <location>
        <begin position="267"/>
        <end position="288"/>
    </location>
</feature>
<feature type="domain" description="Glycosyltransferase RgtA/B/C/D-like" evidence="3">
    <location>
        <begin position="142"/>
        <end position="247"/>
    </location>
</feature>
<feature type="transmembrane region" description="Helical" evidence="2">
    <location>
        <begin position="395"/>
        <end position="423"/>
    </location>
</feature>
<dbReference type="eggNOG" id="COG1807">
    <property type="taxonomic scope" value="Bacteria"/>
</dbReference>
<dbReference type="HOGENOM" id="CLU_025132_0_0_0"/>
<feature type="transmembrane region" description="Helical" evidence="2">
    <location>
        <begin position="144"/>
        <end position="163"/>
    </location>
</feature>
<keyword evidence="2" id="KW-0472">Membrane</keyword>
<feature type="transmembrane region" description="Helical" evidence="2">
    <location>
        <begin position="183"/>
        <end position="208"/>
    </location>
</feature>
<dbReference type="InterPro" id="IPR038731">
    <property type="entry name" value="RgtA/B/C-like"/>
</dbReference>
<name>L0DLX9_SINAD</name>
<evidence type="ECO:0000313" key="4">
    <source>
        <dbReference type="EMBL" id="AGA29825.1"/>
    </source>
</evidence>
<dbReference type="RefSeq" id="WP_015248922.1">
    <property type="nucleotide sequence ID" value="NZ_JH621486.1"/>
</dbReference>
<evidence type="ECO:0000259" key="3">
    <source>
        <dbReference type="Pfam" id="PF13231"/>
    </source>
</evidence>
<evidence type="ECO:0000313" key="5">
    <source>
        <dbReference type="Proteomes" id="UP000010798"/>
    </source>
</evidence>
<protein>
    <recommendedName>
        <fullName evidence="3">Glycosyltransferase RgtA/B/C/D-like domain-containing protein</fullName>
    </recommendedName>
</protein>
<dbReference type="STRING" id="886293.Sinac_5694"/>